<reference evidence="1" key="1">
    <citation type="submission" date="2019-02" db="EMBL/GenBank/DDBJ databases">
        <authorList>
            <person name="Gruber-Vodicka R. H."/>
            <person name="Seah K. B. B."/>
        </authorList>
    </citation>
    <scope>NUCLEOTIDE SEQUENCE</scope>
    <source>
        <strain evidence="2">BECK_BZ163</strain>
        <strain evidence="3">BECK_BZ164</strain>
        <strain evidence="1">BECK_BZ165</strain>
    </source>
</reference>
<dbReference type="SUPFAM" id="SSF56112">
    <property type="entry name" value="Protein kinase-like (PK-like)"/>
    <property type="match status" value="1"/>
</dbReference>
<dbReference type="EMBL" id="CAADFL010000547">
    <property type="protein sequence ID" value="VFK18454.1"/>
    <property type="molecule type" value="Genomic_DNA"/>
</dbReference>
<keyword evidence="1" id="KW-0808">Transferase</keyword>
<dbReference type="EMBL" id="CAADEZ010000493">
    <property type="protein sequence ID" value="VFJ68954.1"/>
    <property type="molecule type" value="Genomic_DNA"/>
</dbReference>
<sequence>MTEYIDGKYLGLLRHHHLHTFDALWSVVLEEVDSPNKGRGGWSTVSRLTLADERGTDKDFFVKRQCNYLCRPWQHPLGEPTFSREFRNIKLYDTFGLPTVEVAYFAWRKSPEGPRAILVTRALEQYRPLTRFFASWHKLDPGDQKAILEETGSLIGRLHACRLSHHCLYPKHVFIALGQPVPVRLIDLEKAGPQWFPKREALSEMNRFLRRIGPWSSEERRLLFRHYLIKNPIFPSVDRFCDLLALRGAGVSGQRVPGRWSALRNMTGRA</sequence>
<dbReference type="InterPro" id="IPR011009">
    <property type="entry name" value="Kinase-like_dom_sf"/>
</dbReference>
<name>A0A450TKH6_9GAMM</name>
<dbReference type="Pfam" id="PF06293">
    <property type="entry name" value="Kdo"/>
    <property type="match status" value="1"/>
</dbReference>
<accession>A0A450TKH6</accession>
<evidence type="ECO:0000313" key="1">
    <source>
        <dbReference type="EMBL" id="VFJ68087.1"/>
    </source>
</evidence>
<keyword evidence="1" id="KW-0418">Kinase</keyword>
<dbReference type="GO" id="GO:0016301">
    <property type="term" value="F:kinase activity"/>
    <property type="evidence" value="ECO:0007669"/>
    <property type="project" value="UniProtKB-KW"/>
</dbReference>
<evidence type="ECO:0000313" key="3">
    <source>
        <dbReference type="EMBL" id="VFK18454.1"/>
    </source>
</evidence>
<protein>
    <submittedName>
        <fullName evidence="1">Lipopolysaccharide kinase (Kdo/WaaP) family protein</fullName>
    </submittedName>
</protein>
<evidence type="ECO:0000313" key="2">
    <source>
        <dbReference type="EMBL" id="VFJ68954.1"/>
    </source>
</evidence>
<dbReference type="AlphaFoldDB" id="A0A450TKH6"/>
<proteinExistence type="predicted"/>
<organism evidence="1">
    <name type="scientific">Candidatus Kentrum sp. FM</name>
    <dbReference type="NCBI Taxonomy" id="2126340"/>
    <lineage>
        <taxon>Bacteria</taxon>
        <taxon>Pseudomonadati</taxon>
        <taxon>Pseudomonadota</taxon>
        <taxon>Gammaproteobacteria</taxon>
        <taxon>Candidatus Kentrum</taxon>
    </lineage>
</organism>
<dbReference type="EMBL" id="CAADFA010000475">
    <property type="protein sequence ID" value="VFJ68087.1"/>
    <property type="molecule type" value="Genomic_DNA"/>
</dbReference>
<gene>
    <name evidence="2" type="ORF">BECKFM1743A_GA0114220_104932</name>
    <name evidence="3" type="ORF">BECKFM1743B_GA0114221_105472</name>
    <name evidence="1" type="ORF">BECKFM1743C_GA0114222_104752</name>
</gene>